<comment type="caution">
    <text evidence="3">The sequence shown here is derived from an EMBL/GenBank/DDBJ whole genome shotgun (WGS) entry which is preliminary data.</text>
</comment>
<gene>
    <name evidence="3" type="ORF">D9Q98_000989</name>
</gene>
<accession>A0A9D4Z2J0</accession>
<feature type="compositionally biased region" description="Basic and acidic residues" evidence="1">
    <location>
        <begin position="31"/>
        <end position="40"/>
    </location>
</feature>
<evidence type="ECO:0000256" key="2">
    <source>
        <dbReference type="SAM" id="Phobius"/>
    </source>
</evidence>
<reference evidence="3" key="2">
    <citation type="submission" date="2020-11" db="EMBL/GenBank/DDBJ databases">
        <authorList>
            <person name="Cecchin M."/>
            <person name="Marcolungo L."/>
            <person name="Rossato M."/>
            <person name="Girolomoni L."/>
            <person name="Cosentino E."/>
            <person name="Cuine S."/>
            <person name="Li-Beisson Y."/>
            <person name="Delledonne M."/>
            <person name="Ballottari M."/>
        </authorList>
    </citation>
    <scope>NUCLEOTIDE SEQUENCE</scope>
    <source>
        <strain evidence="3">211/11P</strain>
        <tissue evidence="3">Whole cell</tissue>
    </source>
</reference>
<sequence>MHAAEIATRPPLVSQRWTPASQQRRRRRQEARRSQAEPRRLPIAVNAGNGVGSEQRAVGSSNPASLSWQELVQQAQQEVAAQQSAGLGKPYPLDKTRQLVETAMFAAMTGLAYTIGNLLKLEGYLAYLLPLPIVLSAMRSGPVPALKTLAVAFLLLLILMGPVRATTFLLVYGLLSVTLGISWSLRLPWALSVPLGAVSRIGGYFAYIALSSWVTNENLLVLMISNIYALLDQLSAVLGTTGSPPLLAVIVVLCTLLLVNSLMYVGLAHVLYAVLLRGMGLNLHGTPKFVEKLVGAVPQQ</sequence>
<dbReference type="PANTHER" id="PTHR37185">
    <property type="entry name" value="MEMBRANE PROTEIN"/>
    <property type="match status" value="1"/>
</dbReference>
<feature type="region of interest" description="Disordered" evidence="1">
    <location>
        <begin position="1"/>
        <end position="61"/>
    </location>
</feature>
<name>A0A9D4Z2J0_CHLVU</name>
<evidence type="ECO:0000313" key="4">
    <source>
        <dbReference type="Proteomes" id="UP001055712"/>
    </source>
</evidence>
<keyword evidence="4" id="KW-1185">Reference proteome</keyword>
<dbReference type="OrthoDB" id="2019412at2759"/>
<proteinExistence type="predicted"/>
<evidence type="ECO:0000313" key="3">
    <source>
        <dbReference type="EMBL" id="KAI3438562.1"/>
    </source>
</evidence>
<protein>
    <submittedName>
        <fullName evidence="3">Uncharacterized protein</fullName>
    </submittedName>
</protein>
<dbReference type="InterPro" id="IPR018710">
    <property type="entry name" value="DUF2232"/>
</dbReference>
<feature type="transmembrane region" description="Helical" evidence="2">
    <location>
        <begin position="150"/>
        <end position="175"/>
    </location>
</feature>
<keyword evidence="2" id="KW-0812">Transmembrane</keyword>
<keyword evidence="2" id="KW-1133">Transmembrane helix</keyword>
<feature type="transmembrane region" description="Helical" evidence="2">
    <location>
        <begin position="246"/>
        <end position="275"/>
    </location>
</feature>
<reference evidence="3" key="1">
    <citation type="journal article" date="2019" name="Plant J.">
        <title>Chlorella vulgaris genome assembly and annotation reveals the molecular basis for metabolic acclimation to high light conditions.</title>
        <authorList>
            <person name="Cecchin M."/>
            <person name="Marcolungo L."/>
            <person name="Rossato M."/>
            <person name="Girolomoni L."/>
            <person name="Cosentino E."/>
            <person name="Cuine S."/>
            <person name="Li-Beisson Y."/>
            <person name="Delledonne M."/>
            <person name="Ballottari M."/>
        </authorList>
    </citation>
    <scope>NUCLEOTIDE SEQUENCE</scope>
    <source>
        <strain evidence="3">211/11P</strain>
    </source>
</reference>
<feature type="transmembrane region" description="Helical" evidence="2">
    <location>
        <begin position="99"/>
        <end position="115"/>
    </location>
</feature>
<evidence type="ECO:0000256" key="1">
    <source>
        <dbReference type="SAM" id="MobiDB-lite"/>
    </source>
</evidence>
<dbReference type="PANTHER" id="PTHR37185:SF3">
    <property type="entry name" value="MEMBRANE PROTEIN"/>
    <property type="match status" value="1"/>
</dbReference>
<feature type="transmembrane region" description="Helical" evidence="2">
    <location>
        <begin position="219"/>
        <end position="240"/>
    </location>
</feature>
<dbReference type="Proteomes" id="UP001055712">
    <property type="component" value="Unassembled WGS sequence"/>
</dbReference>
<organism evidence="3 4">
    <name type="scientific">Chlorella vulgaris</name>
    <name type="common">Green alga</name>
    <dbReference type="NCBI Taxonomy" id="3077"/>
    <lineage>
        <taxon>Eukaryota</taxon>
        <taxon>Viridiplantae</taxon>
        <taxon>Chlorophyta</taxon>
        <taxon>core chlorophytes</taxon>
        <taxon>Trebouxiophyceae</taxon>
        <taxon>Chlorellales</taxon>
        <taxon>Chlorellaceae</taxon>
        <taxon>Chlorella clade</taxon>
        <taxon>Chlorella</taxon>
    </lineage>
</organism>
<keyword evidence="2" id="KW-0472">Membrane</keyword>
<dbReference type="EMBL" id="SIDB01000001">
    <property type="protein sequence ID" value="KAI3438562.1"/>
    <property type="molecule type" value="Genomic_DNA"/>
</dbReference>
<dbReference type="AlphaFoldDB" id="A0A9D4Z2J0"/>
<dbReference type="Pfam" id="PF09991">
    <property type="entry name" value="DUF2232"/>
    <property type="match status" value="1"/>
</dbReference>